<accession>A0A3S5CPN0</accession>
<protein>
    <submittedName>
        <fullName evidence="1">Uncharacterized protein</fullName>
    </submittedName>
</protein>
<comment type="caution">
    <text evidence="1">The sequence shown here is derived from an EMBL/GenBank/DDBJ whole genome shotgun (WGS) entry which is preliminary data.</text>
</comment>
<reference evidence="1" key="1">
    <citation type="submission" date="2018-11" db="EMBL/GenBank/DDBJ databases">
        <authorList>
            <consortium name="Pathogen Informatics"/>
        </authorList>
    </citation>
    <scope>NUCLEOTIDE SEQUENCE</scope>
</reference>
<name>A0A3S5CPN0_9PLAT</name>
<gene>
    <name evidence="1" type="ORF">PXEA_LOCUS19572</name>
</gene>
<sequence length="63" mass="7160">MLPRLDLVYITEGIRGWYYSRADIRLPGCIYGEGCTLANQLRADFSLVVASPAFFRLVHVKVQ</sequence>
<evidence type="ECO:0000313" key="2">
    <source>
        <dbReference type="Proteomes" id="UP000784294"/>
    </source>
</evidence>
<keyword evidence="2" id="KW-1185">Reference proteome</keyword>
<dbReference type="AlphaFoldDB" id="A0A3S5CPN0"/>
<dbReference type="EMBL" id="CAAALY010078291">
    <property type="protein sequence ID" value="VEL26132.1"/>
    <property type="molecule type" value="Genomic_DNA"/>
</dbReference>
<evidence type="ECO:0000313" key="1">
    <source>
        <dbReference type="EMBL" id="VEL26132.1"/>
    </source>
</evidence>
<organism evidence="1 2">
    <name type="scientific">Protopolystoma xenopodis</name>
    <dbReference type="NCBI Taxonomy" id="117903"/>
    <lineage>
        <taxon>Eukaryota</taxon>
        <taxon>Metazoa</taxon>
        <taxon>Spiralia</taxon>
        <taxon>Lophotrochozoa</taxon>
        <taxon>Platyhelminthes</taxon>
        <taxon>Monogenea</taxon>
        <taxon>Polyopisthocotylea</taxon>
        <taxon>Polystomatidea</taxon>
        <taxon>Polystomatidae</taxon>
        <taxon>Protopolystoma</taxon>
    </lineage>
</organism>
<proteinExistence type="predicted"/>
<dbReference type="Proteomes" id="UP000784294">
    <property type="component" value="Unassembled WGS sequence"/>
</dbReference>